<dbReference type="EMBL" id="JAINVV010000001">
    <property type="protein sequence ID" value="MBY8820816.1"/>
    <property type="molecule type" value="Genomic_DNA"/>
</dbReference>
<comment type="caution">
    <text evidence="2">The sequence shown here is derived from an EMBL/GenBank/DDBJ whole genome shotgun (WGS) entry which is preliminary data.</text>
</comment>
<keyword evidence="1" id="KW-0812">Transmembrane</keyword>
<proteinExistence type="predicted"/>
<feature type="transmembrane region" description="Helical" evidence="1">
    <location>
        <begin position="25"/>
        <end position="47"/>
    </location>
</feature>
<evidence type="ECO:0000313" key="3">
    <source>
        <dbReference type="Proteomes" id="UP000706039"/>
    </source>
</evidence>
<dbReference type="InterPro" id="IPR045936">
    <property type="entry name" value="DUF6356"/>
</dbReference>
<keyword evidence="3" id="KW-1185">Reference proteome</keyword>
<evidence type="ECO:0000313" key="2">
    <source>
        <dbReference type="EMBL" id="MBY8820816.1"/>
    </source>
</evidence>
<reference evidence="2 3" key="1">
    <citation type="submission" date="2021-08" db="EMBL/GenBank/DDBJ databases">
        <authorList>
            <person name="Tuo L."/>
        </authorList>
    </citation>
    <scope>NUCLEOTIDE SEQUENCE [LARGE SCALE GENOMIC DNA]</scope>
    <source>
        <strain evidence="2 3">JCM 31229</strain>
    </source>
</reference>
<dbReference type="Pfam" id="PF19883">
    <property type="entry name" value="DUF6356"/>
    <property type="match status" value="1"/>
</dbReference>
<gene>
    <name evidence="2" type="ORF">K7G82_00845</name>
</gene>
<sequence>MHLLTDHPASVGETYLEHMGQATSFGTTMILAGIACLIHGLIPAWFVSTGSKTISRLHDRMVINRRRKEAK</sequence>
<keyword evidence="1" id="KW-1133">Transmembrane helix</keyword>
<organism evidence="2 3">
    <name type="scientific">Sphingomonas colocasiae</name>
    <dbReference type="NCBI Taxonomy" id="1848973"/>
    <lineage>
        <taxon>Bacteria</taxon>
        <taxon>Pseudomonadati</taxon>
        <taxon>Pseudomonadota</taxon>
        <taxon>Alphaproteobacteria</taxon>
        <taxon>Sphingomonadales</taxon>
        <taxon>Sphingomonadaceae</taxon>
        <taxon>Sphingomonas</taxon>
    </lineage>
</organism>
<name>A0ABS7PHP0_9SPHN</name>
<dbReference type="RefSeq" id="WP_222987925.1">
    <property type="nucleotide sequence ID" value="NZ_JAINVV010000001.1"/>
</dbReference>
<protein>
    <submittedName>
        <fullName evidence="2">DUF6356 family protein</fullName>
    </submittedName>
</protein>
<accession>A0ABS7PHP0</accession>
<keyword evidence="1" id="KW-0472">Membrane</keyword>
<dbReference type="Proteomes" id="UP000706039">
    <property type="component" value="Unassembled WGS sequence"/>
</dbReference>
<evidence type="ECO:0000256" key="1">
    <source>
        <dbReference type="SAM" id="Phobius"/>
    </source>
</evidence>